<dbReference type="Proteomes" id="UP000594638">
    <property type="component" value="Unassembled WGS sequence"/>
</dbReference>
<comment type="caution">
    <text evidence="2">The sequence shown here is derived from an EMBL/GenBank/DDBJ whole genome shotgun (WGS) entry which is preliminary data.</text>
</comment>
<evidence type="ECO:0000313" key="3">
    <source>
        <dbReference type="Proteomes" id="UP000594638"/>
    </source>
</evidence>
<dbReference type="EMBL" id="CACTIH010006135">
    <property type="protein sequence ID" value="CAA3004233.1"/>
    <property type="molecule type" value="Genomic_DNA"/>
</dbReference>
<feature type="region of interest" description="Disordered" evidence="1">
    <location>
        <begin position="54"/>
        <end position="135"/>
    </location>
</feature>
<dbReference type="AlphaFoldDB" id="A0A8S0TG57"/>
<proteinExistence type="predicted"/>
<evidence type="ECO:0000313" key="2">
    <source>
        <dbReference type="EMBL" id="CAA3004233.1"/>
    </source>
</evidence>
<accession>A0A8S0TG57</accession>
<evidence type="ECO:0000256" key="1">
    <source>
        <dbReference type="SAM" id="MobiDB-lite"/>
    </source>
</evidence>
<protein>
    <submittedName>
        <fullName evidence="2">Uncharacterized protein</fullName>
    </submittedName>
</protein>
<dbReference type="Gramene" id="OE9A030422T1">
    <property type="protein sequence ID" value="OE9A030422C1"/>
    <property type="gene ID" value="OE9A030422"/>
</dbReference>
<organism evidence="2 3">
    <name type="scientific">Olea europaea subsp. europaea</name>
    <dbReference type="NCBI Taxonomy" id="158383"/>
    <lineage>
        <taxon>Eukaryota</taxon>
        <taxon>Viridiplantae</taxon>
        <taxon>Streptophyta</taxon>
        <taxon>Embryophyta</taxon>
        <taxon>Tracheophyta</taxon>
        <taxon>Spermatophyta</taxon>
        <taxon>Magnoliopsida</taxon>
        <taxon>eudicotyledons</taxon>
        <taxon>Gunneridae</taxon>
        <taxon>Pentapetalae</taxon>
        <taxon>asterids</taxon>
        <taxon>lamiids</taxon>
        <taxon>Lamiales</taxon>
        <taxon>Oleaceae</taxon>
        <taxon>Oleeae</taxon>
        <taxon>Olea</taxon>
    </lineage>
</organism>
<gene>
    <name evidence="2" type="ORF">OLEA9_A030422</name>
</gene>
<keyword evidence="3" id="KW-1185">Reference proteome</keyword>
<feature type="compositionally biased region" description="Low complexity" evidence="1">
    <location>
        <begin position="96"/>
        <end position="107"/>
    </location>
</feature>
<sequence>MTLSREEVWNAMSRDVGAGGGGSCLATRAAGLQGLAPFTRRPRPWSRLRQIATTRSASGSGSRGGPAAQRAPPAACTRRRPVAPAPATCTREVSGARRQAGRPAAPRRAPPRPIAPRRAPPGADLSHHGRCDNSSDAGPYVHSDLSLQEGDKWIVEVFYFLDVFVSVFVSLK</sequence>
<reference evidence="2 3" key="1">
    <citation type="submission" date="2019-12" db="EMBL/GenBank/DDBJ databases">
        <authorList>
            <person name="Alioto T."/>
            <person name="Alioto T."/>
            <person name="Gomez Garrido J."/>
        </authorList>
    </citation>
    <scope>NUCLEOTIDE SEQUENCE [LARGE SCALE GENOMIC DNA]</scope>
</reference>
<name>A0A8S0TG57_OLEEU</name>
<feature type="compositionally biased region" description="Low complexity" evidence="1">
    <location>
        <begin position="54"/>
        <end position="76"/>
    </location>
</feature>